<evidence type="ECO:0000313" key="11">
    <source>
        <dbReference type="EMBL" id="KAL2097831.1"/>
    </source>
</evidence>
<keyword evidence="7" id="KW-0325">Glycoprotein</keyword>
<dbReference type="Pfam" id="PF12349">
    <property type="entry name" value="Sterol-sensing"/>
    <property type="match status" value="1"/>
</dbReference>
<proteinExistence type="inferred from homology"/>
<accession>A0ABD1KFP9</accession>
<name>A0ABD1KFP9_9TELE</name>
<dbReference type="InterPro" id="IPR000731">
    <property type="entry name" value="SSD"/>
</dbReference>
<comment type="similarity">
    <text evidence="2">Belongs to the patched family.</text>
</comment>
<sequence length="1319" mass="145834">MLIQTPKQEGTNILTQESLLLHLEAALSASKVQVSLYGKSWDLNKICFKSGVPIIENVMIERMIDKLFPCMIITPLDCFWEGSKLQGGSAYLPGMPDIQWMNLDPLKLMEELSQFTSLEGFKEMLDKAQVGHAYMNRPCLDPSDPDCPNSAPNKEQRQSPDIASELQGGCHGFSKKFMHWQEELILGGRAKDTQNALQSAEALQTMFLLMSPKQLYEHFKDDYEIHDINWNEDKATAILETWQRKFVEVAHQSIPQNSSSSVHAFSTTTLNDIMKSFSDVSVIRVAGGYLLMLAYACVTMLRWDCAKSQGAVGLAGVLLVALSVAAGLGLCSLLGLSFNAATTQVLPFLALGIGVDDMFLLAHSFTETASNIPFKERTGDCLRRTGTSVALTSINNMIAFFMAALVPIPALRAFSLQAAIVVVFNFAMVLLIFPAILSLDLHRREDKRLDILCCFYSPCSSRVIQIQPQEFSSDSHPRSPPTPTYTGSTITTSTHITTTVQAFTQCDAAGQHIVTILPPTSQISTGPASVIVTPTPTAPAPAPSPTSDPYGSQLFTPSSSTRDLLAQVEDPKEGRDCAPLPFFRWNLSSFAQEKYAPLLLKPETKTVVVVMFVALLGLSLYGTTMVHDGLYLTDIVPRDTKEYDFISAQFKYFSFYNMYLVTMDGFDYARSQRELLQIHNAFNSVKYVVRESDQKLPRMWLHYFLDWLRGLQATFDADWEAGRITHDSYRNGTEDGALAYKLLIQTGSKKEPFNYSQLTSRRLVDDDGQIPPEVFYIYLTMWVSNDPLGYAASQANFYPHPPEWIHDKYDTTGENLRIPAAEPLEFAQFPFYLNGLRQASDFVEAIESVRAICEEFNRKGIRNYPNGYPFLFWEQYIGLRHWFLLAISVVLACTFLVCAILLLNPWTAGVIVFILAMMTVELFGIMGLIGIKLSAIPVVILIASVGIGVEFTVHIALGFLTAIGDRNTRSAMALEHMFAPVMDGAISTLLGVLMLAGSEFDFIMRYFFAVLAILTLLGILNGLVLLPVLLSLIGPPAEVTPADNASHMPPPSPEPLPPPMSHHSYYAGHQTRGARQQAFSESSDSEYYSETTTTSGIGEEDYKYCDRSAYITPPATAPTSRILLEASKNPSFPKLTVVKPYSESPATLKGPMSESTQNAVNSVSSQITPWDGKQEYQGPRRQHLPSSRAYCPGRTNHSGLGSQPCRGPHQNRTKAPGQSAGVLQRPSNTVTMVTATASVTVAVHPSLPGTYQGYMHEGFEDSELDSFEETKRTSQSFGKATQSFKTESLELQDLESVEKNQNEAKQALGGLRIQAAKDC</sequence>
<organism evidence="11 12">
    <name type="scientific">Coilia grayii</name>
    <name type="common">Gray's grenadier anchovy</name>
    <dbReference type="NCBI Taxonomy" id="363190"/>
    <lineage>
        <taxon>Eukaryota</taxon>
        <taxon>Metazoa</taxon>
        <taxon>Chordata</taxon>
        <taxon>Craniata</taxon>
        <taxon>Vertebrata</taxon>
        <taxon>Euteleostomi</taxon>
        <taxon>Actinopterygii</taxon>
        <taxon>Neopterygii</taxon>
        <taxon>Teleostei</taxon>
        <taxon>Clupei</taxon>
        <taxon>Clupeiformes</taxon>
        <taxon>Clupeoidei</taxon>
        <taxon>Engraulidae</taxon>
        <taxon>Coilinae</taxon>
        <taxon>Coilia</taxon>
    </lineage>
</organism>
<feature type="transmembrane region" description="Helical" evidence="9">
    <location>
        <begin position="386"/>
        <end position="408"/>
    </location>
</feature>
<keyword evidence="6" id="KW-0675">Receptor</keyword>
<feature type="transmembrane region" description="Helical" evidence="9">
    <location>
        <begin position="313"/>
        <end position="338"/>
    </location>
</feature>
<dbReference type="FunFam" id="1.20.1640.10:FF:000007">
    <property type="entry name" value="Protein patched homolog 1"/>
    <property type="match status" value="1"/>
</dbReference>
<feature type="compositionally biased region" description="Low complexity" evidence="8">
    <location>
        <begin position="1080"/>
        <end position="1094"/>
    </location>
</feature>
<evidence type="ECO:0000256" key="6">
    <source>
        <dbReference type="ARBA" id="ARBA00023170"/>
    </source>
</evidence>
<dbReference type="GO" id="GO:0016020">
    <property type="term" value="C:membrane"/>
    <property type="evidence" value="ECO:0007669"/>
    <property type="project" value="UniProtKB-SubCell"/>
</dbReference>
<feature type="transmembrane region" description="Helical" evidence="9">
    <location>
        <begin position="1008"/>
        <end position="1030"/>
    </location>
</feature>
<evidence type="ECO:0000256" key="8">
    <source>
        <dbReference type="SAM" id="MobiDB-lite"/>
    </source>
</evidence>
<evidence type="ECO:0000256" key="5">
    <source>
        <dbReference type="ARBA" id="ARBA00023136"/>
    </source>
</evidence>
<feature type="transmembrane region" description="Helical" evidence="9">
    <location>
        <begin position="882"/>
        <end position="903"/>
    </location>
</feature>
<dbReference type="SUPFAM" id="SSF82866">
    <property type="entry name" value="Multidrug efflux transporter AcrB transmembrane domain"/>
    <property type="match status" value="2"/>
</dbReference>
<evidence type="ECO:0000256" key="9">
    <source>
        <dbReference type="SAM" id="Phobius"/>
    </source>
</evidence>
<keyword evidence="4 9" id="KW-1133">Transmembrane helix</keyword>
<feature type="transmembrane region" description="Helical" evidence="9">
    <location>
        <begin position="282"/>
        <end position="301"/>
    </location>
</feature>
<evidence type="ECO:0000256" key="3">
    <source>
        <dbReference type="ARBA" id="ARBA00022692"/>
    </source>
</evidence>
<dbReference type="InterPro" id="IPR004766">
    <property type="entry name" value="TM_rcpt_patched"/>
</dbReference>
<dbReference type="Gene3D" id="1.20.1640.10">
    <property type="entry name" value="Multidrug efflux transporter AcrB transmembrane domain"/>
    <property type="match status" value="2"/>
</dbReference>
<comment type="caution">
    <text evidence="11">The sequence shown here is derived from an EMBL/GenBank/DDBJ whole genome shotgun (WGS) entry which is preliminary data.</text>
</comment>
<evidence type="ECO:0000256" key="2">
    <source>
        <dbReference type="ARBA" id="ARBA00005585"/>
    </source>
</evidence>
<evidence type="ECO:0000313" key="12">
    <source>
        <dbReference type="Proteomes" id="UP001591681"/>
    </source>
</evidence>
<evidence type="ECO:0000256" key="1">
    <source>
        <dbReference type="ARBA" id="ARBA00004141"/>
    </source>
</evidence>
<feature type="transmembrane region" description="Helical" evidence="9">
    <location>
        <begin position="414"/>
        <end position="439"/>
    </location>
</feature>
<evidence type="ECO:0000256" key="4">
    <source>
        <dbReference type="ARBA" id="ARBA00022989"/>
    </source>
</evidence>
<dbReference type="Proteomes" id="UP001591681">
    <property type="component" value="Unassembled WGS sequence"/>
</dbReference>
<comment type="subcellular location">
    <subcellularLocation>
        <location evidence="1">Membrane</location>
        <topology evidence="1">Multi-pass membrane protein</topology>
    </subcellularLocation>
</comment>
<feature type="region of interest" description="Disordered" evidence="8">
    <location>
        <begin position="141"/>
        <end position="165"/>
    </location>
</feature>
<dbReference type="FunFam" id="1.20.1640.10:FF:000003">
    <property type="entry name" value="protein patched homolog 1"/>
    <property type="match status" value="1"/>
</dbReference>
<evidence type="ECO:0000256" key="7">
    <source>
        <dbReference type="ARBA" id="ARBA00023180"/>
    </source>
</evidence>
<dbReference type="EMBL" id="JBHFQA010000006">
    <property type="protein sequence ID" value="KAL2097831.1"/>
    <property type="molecule type" value="Genomic_DNA"/>
</dbReference>
<keyword evidence="12" id="KW-1185">Reference proteome</keyword>
<dbReference type="InterPro" id="IPR053958">
    <property type="entry name" value="HMGCR/SNAP/NPC1-like_SSD"/>
</dbReference>
<feature type="domain" description="SSD" evidence="10">
    <location>
        <begin position="281"/>
        <end position="439"/>
    </location>
</feature>
<dbReference type="PROSITE" id="PS50156">
    <property type="entry name" value="SSD"/>
    <property type="match status" value="1"/>
</dbReference>
<feature type="transmembrane region" description="Helical" evidence="9">
    <location>
        <begin position="938"/>
        <end position="957"/>
    </location>
</feature>
<feature type="compositionally biased region" description="Pro residues" evidence="8">
    <location>
        <begin position="1048"/>
        <end position="1060"/>
    </location>
</feature>
<feature type="region of interest" description="Disordered" evidence="8">
    <location>
        <begin position="1042"/>
        <end position="1094"/>
    </location>
</feature>
<feature type="transmembrane region" description="Helical" evidence="9">
    <location>
        <begin position="646"/>
        <end position="666"/>
    </location>
</feature>
<dbReference type="NCBIfam" id="TIGR00918">
    <property type="entry name" value="2A060602"/>
    <property type="match status" value="1"/>
</dbReference>
<dbReference type="PANTHER" id="PTHR46022:SF3">
    <property type="entry name" value="PROTEIN PATCHED HOMOLOG 2"/>
    <property type="match status" value="1"/>
</dbReference>
<feature type="region of interest" description="Disordered" evidence="8">
    <location>
        <begin position="1193"/>
        <end position="1223"/>
    </location>
</feature>
<keyword evidence="3 9" id="KW-0812">Transmembrane</keyword>
<feature type="region of interest" description="Disordered" evidence="8">
    <location>
        <begin position="470"/>
        <end position="490"/>
    </location>
</feature>
<feature type="region of interest" description="Disordered" evidence="8">
    <location>
        <begin position="1169"/>
        <end position="1188"/>
    </location>
</feature>
<gene>
    <name evidence="11" type="ORF">ACEWY4_007038</name>
</gene>
<dbReference type="PANTHER" id="PTHR46022">
    <property type="entry name" value="PROTEIN PATCHED"/>
    <property type="match status" value="1"/>
</dbReference>
<feature type="transmembrane region" description="Helical" evidence="9">
    <location>
        <begin position="977"/>
        <end position="996"/>
    </location>
</feature>
<evidence type="ECO:0000259" key="10">
    <source>
        <dbReference type="PROSITE" id="PS50156"/>
    </source>
</evidence>
<feature type="transmembrane region" description="Helical" evidence="9">
    <location>
        <begin position="909"/>
        <end position="931"/>
    </location>
</feature>
<protein>
    <recommendedName>
        <fullName evidence="10">SSD domain-containing protein</fullName>
    </recommendedName>
</protein>
<reference evidence="11 12" key="1">
    <citation type="submission" date="2024-09" db="EMBL/GenBank/DDBJ databases">
        <title>A chromosome-level genome assembly of Gray's grenadier anchovy, Coilia grayii.</title>
        <authorList>
            <person name="Fu Z."/>
        </authorList>
    </citation>
    <scope>NUCLEOTIDE SEQUENCE [LARGE SCALE GENOMIC DNA]</scope>
    <source>
        <strain evidence="11">G4</strain>
        <tissue evidence="11">Muscle</tissue>
    </source>
</reference>
<feature type="transmembrane region" description="Helical" evidence="9">
    <location>
        <begin position="607"/>
        <end position="626"/>
    </location>
</feature>
<keyword evidence="5 9" id="KW-0472">Membrane</keyword>